<evidence type="ECO:0000313" key="3">
    <source>
        <dbReference type="EMBL" id="MFC5925279.1"/>
    </source>
</evidence>
<dbReference type="InterPro" id="IPR034660">
    <property type="entry name" value="DinB/YfiT-like"/>
</dbReference>
<keyword evidence="4" id="KW-1185">Reference proteome</keyword>
<dbReference type="NCBIfam" id="TIGR03083">
    <property type="entry name" value="maleylpyruvate isomerase family mycothiol-dependent enzyme"/>
    <property type="match status" value="1"/>
</dbReference>
<dbReference type="Pfam" id="PF11716">
    <property type="entry name" value="MDMPI_N"/>
    <property type="match status" value="1"/>
</dbReference>
<dbReference type="InterPro" id="IPR017517">
    <property type="entry name" value="Maleyloyr_isom"/>
</dbReference>
<dbReference type="InterPro" id="IPR013917">
    <property type="entry name" value="tRNA_wybutosine-synth"/>
</dbReference>
<reference evidence="4" key="1">
    <citation type="journal article" date="2019" name="Int. J. Syst. Evol. Microbiol.">
        <title>The Global Catalogue of Microorganisms (GCM) 10K type strain sequencing project: providing services to taxonomists for standard genome sequencing and annotation.</title>
        <authorList>
            <consortium name="The Broad Institute Genomics Platform"/>
            <consortium name="The Broad Institute Genome Sequencing Center for Infectious Disease"/>
            <person name="Wu L."/>
            <person name="Ma J."/>
        </authorList>
    </citation>
    <scope>NUCLEOTIDE SEQUENCE [LARGE SCALE GENOMIC DNA]</scope>
    <source>
        <strain evidence="4">CGMCC 4.7144</strain>
    </source>
</reference>
<feature type="domain" description="Mycothiol-dependent maleylpyruvate isomerase metal-binding" evidence="2">
    <location>
        <begin position="11"/>
        <end position="145"/>
    </location>
</feature>
<dbReference type="SUPFAM" id="SSF109854">
    <property type="entry name" value="DinB/YfiT-like putative metalloenzymes"/>
    <property type="match status" value="1"/>
</dbReference>
<dbReference type="RefSeq" id="WP_377513283.1">
    <property type="nucleotide sequence ID" value="NZ_JBHSQS010000010.1"/>
</dbReference>
<dbReference type="EMBL" id="JBHSQS010000010">
    <property type="protein sequence ID" value="MFC5925279.1"/>
    <property type="molecule type" value="Genomic_DNA"/>
</dbReference>
<dbReference type="InterPro" id="IPR017518">
    <property type="entry name" value="CHP03084"/>
</dbReference>
<protein>
    <submittedName>
        <fullName evidence="3">TIGR03084 family metal-binding protein</fullName>
    </submittedName>
</protein>
<dbReference type="InterPro" id="IPR024344">
    <property type="entry name" value="MDMPI_metal-binding"/>
</dbReference>
<gene>
    <name evidence="3" type="ORF">ACFQGL_18215</name>
</gene>
<accession>A0ABW1H6J8</accession>
<comment type="caution">
    <text evidence="3">The sequence shown here is derived from an EMBL/GenBank/DDBJ whole genome shotgun (WGS) entry which is preliminary data.</text>
</comment>
<evidence type="ECO:0000313" key="4">
    <source>
        <dbReference type="Proteomes" id="UP001596226"/>
    </source>
</evidence>
<evidence type="ECO:0000259" key="2">
    <source>
        <dbReference type="Pfam" id="PF11716"/>
    </source>
</evidence>
<dbReference type="Gene3D" id="1.20.120.450">
    <property type="entry name" value="dinb family like domain"/>
    <property type="match status" value="1"/>
</dbReference>
<feature type="domain" description="tRNA wybutosine-synthesis" evidence="1">
    <location>
        <begin position="182"/>
        <end position="232"/>
    </location>
</feature>
<proteinExistence type="predicted"/>
<dbReference type="Pfam" id="PF08608">
    <property type="entry name" value="Wyosine_form"/>
    <property type="match status" value="1"/>
</dbReference>
<sequence length="265" mass="27803">MVDLKDLLADLAAESAQLDTLVSPLPPSGWERATPAPGWSIGHQIAHLAWTDHVALLAATDVEAFYATVTASPDPSRLVDAGAEEFLAPPPELLARWRAGRTALADALAAVPNGEKLPWYGTRMSPISMATARIMETWAHSGDVADALGVTHPPTDRLRHIAHLGFRTLGHGFAAHGRAVPTAPVRVELTGPGGDTWSWGPADAADRVTGPALDFCLLVTQRRHRADLALTATGQVADEWLDVAQAFAGPPGTGREPAGANGSPA</sequence>
<evidence type="ECO:0000259" key="1">
    <source>
        <dbReference type="Pfam" id="PF08608"/>
    </source>
</evidence>
<dbReference type="NCBIfam" id="TIGR03084">
    <property type="entry name" value="TIGR03084 family metal-binding protein"/>
    <property type="match status" value="1"/>
</dbReference>
<organism evidence="3 4">
    <name type="scientific">Micromonospora vulcania</name>
    <dbReference type="NCBI Taxonomy" id="1441873"/>
    <lineage>
        <taxon>Bacteria</taxon>
        <taxon>Bacillati</taxon>
        <taxon>Actinomycetota</taxon>
        <taxon>Actinomycetes</taxon>
        <taxon>Micromonosporales</taxon>
        <taxon>Micromonosporaceae</taxon>
        <taxon>Micromonospora</taxon>
    </lineage>
</organism>
<dbReference type="Proteomes" id="UP001596226">
    <property type="component" value="Unassembled WGS sequence"/>
</dbReference>
<name>A0ABW1H6J8_9ACTN</name>